<keyword evidence="1" id="KW-0472">Membrane</keyword>
<feature type="transmembrane region" description="Helical" evidence="1">
    <location>
        <begin position="12"/>
        <end position="42"/>
    </location>
</feature>
<dbReference type="AlphaFoldDB" id="A0A5B0EBE6"/>
<proteinExistence type="predicted"/>
<feature type="transmembrane region" description="Helical" evidence="1">
    <location>
        <begin position="48"/>
        <end position="72"/>
    </location>
</feature>
<keyword evidence="1" id="KW-1133">Transmembrane helix</keyword>
<name>A0A5B0EBE6_9MICC</name>
<comment type="caution">
    <text evidence="2">The sequence shown here is derived from an EMBL/GenBank/DDBJ whole genome shotgun (WGS) entry which is preliminary data.</text>
</comment>
<organism evidence="2 3">
    <name type="scientific">Paeniglutamicibacter gangotriensis</name>
    <dbReference type="NCBI Taxonomy" id="254787"/>
    <lineage>
        <taxon>Bacteria</taxon>
        <taxon>Bacillati</taxon>
        <taxon>Actinomycetota</taxon>
        <taxon>Actinomycetes</taxon>
        <taxon>Micrococcales</taxon>
        <taxon>Micrococcaceae</taxon>
        <taxon>Paeniglutamicibacter</taxon>
    </lineage>
</organism>
<feature type="transmembrane region" description="Helical" evidence="1">
    <location>
        <begin position="84"/>
        <end position="114"/>
    </location>
</feature>
<dbReference type="OrthoDB" id="3733714at2"/>
<evidence type="ECO:0000256" key="1">
    <source>
        <dbReference type="SAM" id="Phobius"/>
    </source>
</evidence>
<dbReference type="EMBL" id="VOBL01000011">
    <property type="protein sequence ID" value="KAA0976193.1"/>
    <property type="molecule type" value="Genomic_DNA"/>
</dbReference>
<protein>
    <submittedName>
        <fullName evidence="2">DUF456 domain-containing protein</fullName>
    </submittedName>
</protein>
<sequence>MDLQIITTLGAGLLLAIAVLGTVIPVLPGSLLAIGTLLAWGWILGSPAAWWCAGIGIGIALAGWSASTVLTGRNLKQQQIPRGSILLAIALAIVGMFVVPVVGLFAGFALGLVLGEYWRRRDFGAALRSSGAALKAMGLGVLVEFGCAALASSVWMIGVIVHFYTR</sequence>
<accession>A0A5B0EBE6</accession>
<gene>
    <name evidence="2" type="ORF">FQ154_11385</name>
</gene>
<keyword evidence="1" id="KW-0812">Transmembrane</keyword>
<dbReference type="Proteomes" id="UP000323856">
    <property type="component" value="Unassembled WGS sequence"/>
</dbReference>
<evidence type="ECO:0000313" key="2">
    <source>
        <dbReference type="EMBL" id="KAA0976193.1"/>
    </source>
</evidence>
<dbReference type="InterPro" id="IPR007403">
    <property type="entry name" value="DUF456"/>
</dbReference>
<feature type="transmembrane region" description="Helical" evidence="1">
    <location>
        <begin position="134"/>
        <end position="164"/>
    </location>
</feature>
<evidence type="ECO:0000313" key="3">
    <source>
        <dbReference type="Proteomes" id="UP000323856"/>
    </source>
</evidence>
<dbReference type="Pfam" id="PF04306">
    <property type="entry name" value="DUF456"/>
    <property type="match status" value="1"/>
</dbReference>
<reference evidence="2 3" key="1">
    <citation type="submission" date="2019-07" db="EMBL/GenBank/DDBJ databases">
        <title>Analysis of the biochemical properties, biological activity and biotechnological potential of siderophores and biosurfactants produced by Antarctic psychrotolerant bacteria.</title>
        <authorList>
            <person name="Styczynski M."/>
            <person name="Krucon T."/>
            <person name="Decewicz P."/>
            <person name="Dziewit L."/>
        </authorList>
    </citation>
    <scope>NUCLEOTIDE SEQUENCE [LARGE SCALE GENOMIC DNA]</scope>
    <source>
        <strain evidence="2 3">ANT_H27</strain>
    </source>
</reference>
<dbReference type="RefSeq" id="WP_149619797.1">
    <property type="nucleotide sequence ID" value="NZ_JBITUG010000007.1"/>
</dbReference>